<dbReference type="Proteomes" id="UP000267418">
    <property type="component" value="Unassembled WGS sequence"/>
</dbReference>
<keyword evidence="2" id="KW-1185">Reference proteome</keyword>
<dbReference type="RefSeq" id="WP_126473797.1">
    <property type="nucleotide sequence ID" value="NZ_RXOE01000012.1"/>
</dbReference>
<protein>
    <recommendedName>
        <fullName evidence="3">Squalene cyclase C-terminal domain-containing protein</fullName>
    </recommendedName>
</protein>
<accession>A0A431TDY7</accession>
<reference evidence="1 2" key="1">
    <citation type="submission" date="2018-12" db="EMBL/GenBank/DDBJ databases">
        <title>The genome of Variovorax gossypii DSM 100435.</title>
        <authorList>
            <person name="Gao J."/>
            <person name="Sun J."/>
        </authorList>
    </citation>
    <scope>NUCLEOTIDE SEQUENCE [LARGE SCALE GENOMIC DNA]</scope>
    <source>
        <strain evidence="1 2">DSM 100435</strain>
    </source>
</reference>
<dbReference type="SUPFAM" id="SSF48239">
    <property type="entry name" value="Terpenoid cyclases/Protein prenyltransferases"/>
    <property type="match status" value="1"/>
</dbReference>
<organism evidence="1 2">
    <name type="scientific">Variovorax gossypii</name>
    <dbReference type="NCBI Taxonomy" id="1679495"/>
    <lineage>
        <taxon>Bacteria</taxon>
        <taxon>Pseudomonadati</taxon>
        <taxon>Pseudomonadota</taxon>
        <taxon>Betaproteobacteria</taxon>
        <taxon>Burkholderiales</taxon>
        <taxon>Comamonadaceae</taxon>
        <taxon>Variovorax</taxon>
    </lineage>
</organism>
<evidence type="ECO:0008006" key="3">
    <source>
        <dbReference type="Google" id="ProtNLM"/>
    </source>
</evidence>
<proteinExistence type="predicted"/>
<evidence type="ECO:0000313" key="1">
    <source>
        <dbReference type="EMBL" id="RTQ30673.1"/>
    </source>
</evidence>
<sequence>MTNVQQSALRTGVERLWQEGARLAGLDAREVAATGWALLSPPSGGDGRRGGFSELNNDGSPAQLCLSQSREGTGLRMLVDPAWHLADAPARLVASREALALALERGGAGDLAPACEALLDALLLEESALHAYPSSLLWIGTGLGQPGCAVYVDVRPLGDAVWARTRDWLHVVLPDAAEALGTLERLRPHVQLSSIGIEGLSRQRARAKLYWRLRTPVGLAALGLPLLDDPGLAAFLATAVGLREFPLSGLVMSAGFDFASGALEDTKIDLCGHCMPQPAASWLDLVARVSHGLGLPVPPVQAALDTQHCEVAFLGAGVDRRGQHRLNIYLKPSGPGLPAALDRRALRACIASACAYLCDLQAADGGFADYRLPVGASTQWVSAFAGLALAEAAWVADLPWAFAAAGRTADRLTRDRPYAAGWGYNETTGIDADSTGFAIRLLRALGREVAPADRRSLLRHWREEGGFATYDDGPQAWGQAHPCVTAAAGLALDDEARRALSSTLQACVARTALADGNWPAYWWRTHHYSTWHHLLLLRRLGQGTCGAAPAHVGTGAGTGVGAGKGSGAVHPSPGAFELAYAAGIAHFRKPGSAEADRLLRDLLGAQRVDGGWTGGFNLRVTDPACTAPWQQPAGELYRDQAGTITTASALFVLTEVLRG</sequence>
<dbReference type="InterPro" id="IPR008930">
    <property type="entry name" value="Terpenoid_cyclase/PrenylTrfase"/>
</dbReference>
<dbReference type="EMBL" id="RXOE01000012">
    <property type="protein sequence ID" value="RTQ30673.1"/>
    <property type="molecule type" value="Genomic_DNA"/>
</dbReference>
<name>A0A431TDY7_9BURK</name>
<evidence type="ECO:0000313" key="2">
    <source>
        <dbReference type="Proteomes" id="UP000267418"/>
    </source>
</evidence>
<dbReference type="Gene3D" id="1.50.10.20">
    <property type="match status" value="1"/>
</dbReference>
<dbReference type="OrthoDB" id="7605170at2"/>
<comment type="caution">
    <text evidence="1">The sequence shown here is derived from an EMBL/GenBank/DDBJ whole genome shotgun (WGS) entry which is preliminary data.</text>
</comment>
<gene>
    <name evidence="1" type="ORF">EJP69_28735</name>
</gene>
<dbReference type="AlphaFoldDB" id="A0A431TDY7"/>